<dbReference type="InterPro" id="IPR029052">
    <property type="entry name" value="Metallo-depent_PP-like"/>
</dbReference>
<evidence type="ECO:0000256" key="1">
    <source>
        <dbReference type="ARBA" id="ARBA00005662"/>
    </source>
</evidence>
<evidence type="ECO:0000259" key="2">
    <source>
        <dbReference type="SMART" id="SM00854"/>
    </source>
</evidence>
<evidence type="ECO:0000313" key="4">
    <source>
        <dbReference type="Proteomes" id="UP000274843"/>
    </source>
</evidence>
<dbReference type="Pfam" id="PF09587">
    <property type="entry name" value="PGA_cap"/>
    <property type="match status" value="1"/>
</dbReference>
<dbReference type="CDD" id="cd07381">
    <property type="entry name" value="MPP_CapA"/>
    <property type="match status" value="1"/>
</dbReference>
<dbReference type="PANTHER" id="PTHR33393:SF13">
    <property type="entry name" value="PGA BIOSYNTHESIS PROTEIN CAPA"/>
    <property type="match status" value="1"/>
</dbReference>
<evidence type="ECO:0000313" key="3">
    <source>
        <dbReference type="EMBL" id="ROS44503.1"/>
    </source>
</evidence>
<comment type="similarity">
    <text evidence="1">Belongs to the CapA family.</text>
</comment>
<dbReference type="PANTHER" id="PTHR33393">
    <property type="entry name" value="POLYGLUTAMINE SYNTHESIS ACCESSORY PROTEIN RV0574C-RELATED"/>
    <property type="match status" value="1"/>
</dbReference>
<dbReference type="InterPro" id="IPR052169">
    <property type="entry name" value="CW_Biosynth-Accessory"/>
</dbReference>
<dbReference type="Proteomes" id="UP000274843">
    <property type="component" value="Unassembled WGS sequence"/>
</dbReference>
<accession>A0A3N2H6H6</accession>
<sequence length="398" mass="42921">MSGLRCGTAYHNTKRRNMDLTIVGDVVVSGWPRRPVAEAARPGDSAFGLLRGGDLTIGNLEVPLTESGARAEKLVAMRAPASGAAELAAFGFDLVSLAMNHALDYGAEGMRDTVRALDAAGVQHAGFGETLAEATRPRVVSVGAKTLAFFSFCSALPLGFNATADRAGIAPIRVRQSFEFDSTFLDETPGTPPFVHSSAHEPDVRAAEARIREAKAHNDFVVVALHWGVPFCYVPATQGPLARYQQPLGRRLISAGADLVIGHHPHCVHPVEFYEHGLILYSTGNFVFDWCDGWHPESMVAREDGRPAAPYRAALLTGRWYESAVFHVRLGGADGPALRLDPIELDADSQPIMARPEVAASILARLEEASRELDPSIVVDADGRVRRTSEKNNVLEEA</sequence>
<dbReference type="InterPro" id="IPR019079">
    <property type="entry name" value="Capsule_synth_CapA"/>
</dbReference>
<feature type="domain" description="Capsule synthesis protein CapA" evidence="2">
    <location>
        <begin position="19"/>
        <end position="290"/>
    </location>
</feature>
<reference evidence="3 4" key="1">
    <citation type="submission" date="2018-11" db="EMBL/GenBank/DDBJ databases">
        <title>Sequencing the genomes of 1000 actinobacteria strains.</title>
        <authorList>
            <person name="Klenk H.-P."/>
        </authorList>
    </citation>
    <scope>NUCLEOTIDE SEQUENCE [LARGE SCALE GENOMIC DNA]</scope>
    <source>
        <strain evidence="3 4">DSM 44348</strain>
    </source>
</reference>
<proteinExistence type="inferred from homology"/>
<keyword evidence="4" id="KW-1185">Reference proteome</keyword>
<dbReference type="SMART" id="SM00854">
    <property type="entry name" value="PGA_cap"/>
    <property type="match status" value="1"/>
</dbReference>
<comment type="caution">
    <text evidence="3">The sequence shown here is derived from an EMBL/GenBank/DDBJ whole genome shotgun (WGS) entry which is preliminary data.</text>
</comment>
<dbReference type="AlphaFoldDB" id="A0A3N2H6H6"/>
<gene>
    <name evidence="3" type="ORF">EDD35_6948</name>
</gene>
<protein>
    <submittedName>
        <fullName evidence="3">Poly-gamma-glutamate synthesis protein (Capsule biosynthesis protein)</fullName>
    </submittedName>
</protein>
<dbReference type="EMBL" id="RKHY01000001">
    <property type="protein sequence ID" value="ROS44503.1"/>
    <property type="molecule type" value="Genomic_DNA"/>
</dbReference>
<dbReference type="Gene3D" id="3.60.21.10">
    <property type="match status" value="1"/>
</dbReference>
<dbReference type="SUPFAM" id="SSF56300">
    <property type="entry name" value="Metallo-dependent phosphatases"/>
    <property type="match status" value="1"/>
</dbReference>
<name>A0A3N2H6H6_9PSEU</name>
<organism evidence="3 4">
    <name type="scientific">Amycolatopsis thermoflava</name>
    <dbReference type="NCBI Taxonomy" id="84480"/>
    <lineage>
        <taxon>Bacteria</taxon>
        <taxon>Bacillati</taxon>
        <taxon>Actinomycetota</taxon>
        <taxon>Actinomycetes</taxon>
        <taxon>Pseudonocardiales</taxon>
        <taxon>Pseudonocardiaceae</taxon>
        <taxon>Amycolatopsis</taxon>
        <taxon>Amycolatopsis methanolica group</taxon>
    </lineage>
</organism>